<reference evidence="1 2" key="1">
    <citation type="submission" date="2024-03" db="EMBL/GenBank/DDBJ databases">
        <title>Inconsistent identification of Apilactobacillus kunkeei-related strains obtained by well-developed overall genome related indices.</title>
        <authorList>
            <person name="Maeno S."/>
            <person name="Endo A."/>
        </authorList>
    </citation>
    <scope>NUCLEOTIDE SEQUENCE [LARGE SCALE GENOMIC DNA]</scope>
    <source>
        <strain evidence="1 2">20H-10</strain>
    </source>
</reference>
<dbReference type="Proteomes" id="UP001438112">
    <property type="component" value="Unassembled WGS sequence"/>
</dbReference>
<sequence>MNYDKYLDDLAYESPDTVLGSIMSQAGFPELDDIKDACDILYLTDDPDDHEIINQHQPMFYNIKEHRLVNKQDIIDIINHLETQKK</sequence>
<dbReference type="EMBL" id="BAABVV010000036">
    <property type="protein sequence ID" value="GAA6114509.1"/>
    <property type="molecule type" value="Genomic_DNA"/>
</dbReference>
<evidence type="ECO:0000313" key="2">
    <source>
        <dbReference type="Proteomes" id="UP001438112"/>
    </source>
</evidence>
<evidence type="ECO:0000313" key="1">
    <source>
        <dbReference type="EMBL" id="GAA6114509.1"/>
    </source>
</evidence>
<organism evidence="1 2">
    <name type="scientific">Apilactobacillus apinorum</name>
    <dbReference type="NCBI Taxonomy" id="1218495"/>
    <lineage>
        <taxon>Bacteria</taxon>
        <taxon>Bacillati</taxon>
        <taxon>Bacillota</taxon>
        <taxon>Bacilli</taxon>
        <taxon>Lactobacillales</taxon>
        <taxon>Lactobacillaceae</taxon>
        <taxon>Apilactobacillus</taxon>
    </lineage>
</organism>
<dbReference type="RefSeq" id="WP_353318060.1">
    <property type="nucleotide sequence ID" value="NZ_BAABVV010000036.1"/>
</dbReference>
<gene>
    <name evidence="1" type="ORF">AP20H10_08720</name>
</gene>
<keyword evidence="2" id="KW-1185">Reference proteome</keyword>
<proteinExistence type="predicted"/>
<protein>
    <submittedName>
        <fullName evidence="1">Uncharacterized protein</fullName>
    </submittedName>
</protein>
<name>A0ABP9ZIA4_9LACO</name>
<accession>A0ABP9ZIA4</accession>
<comment type="caution">
    <text evidence="1">The sequence shown here is derived from an EMBL/GenBank/DDBJ whole genome shotgun (WGS) entry which is preliminary data.</text>
</comment>